<name>B8B1R5_ORYSI</name>
<gene>
    <name evidence="2" type="ORF">OsI_22906</name>
</gene>
<protein>
    <submittedName>
        <fullName evidence="2">Uncharacterized protein</fullName>
    </submittedName>
</protein>
<feature type="compositionally biased region" description="Pro residues" evidence="1">
    <location>
        <begin position="23"/>
        <end position="34"/>
    </location>
</feature>
<dbReference type="HOGENOM" id="CLU_1752748_0_0_1"/>
<dbReference type="EMBL" id="CM000131">
    <property type="protein sequence ID" value="EEC80576.1"/>
    <property type="molecule type" value="Genomic_DNA"/>
</dbReference>
<evidence type="ECO:0000313" key="2">
    <source>
        <dbReference type="EMBL" id="EEC80576.1"/>
    </source>
</evidence>
<reference evidence="2 3" key="1">
    <citation type="journal article" date="2005" name="PLoS Biol.">
        <title>The genomes of Oryza sativa: a history of duplications.</title>
        <authorList>
            <person name="Yu J."/>
            <person name="Wang J."/>
            <person name="Lin W."/>
            <person name="Li S."/>
            <person name="Li H."/>
            <person name="Zhou J."/>
            <person name="Ni P."/>
            <person name="Dong W."/>
            <person name="Hu S."/>
            <person name="Zeng C."/>
            <person name="Zhang J."/>
            <person name="Zhang Y."/>
            <person name="Li R."/>
            <person name="Xu Z."/>
            <person name="Li S."/>
            <person name="Li X."/>
            <person name="Zheng H."/>
            <person name="Cong L."/>
            <person name="Lin L."/>
            <person name="Yin J."/>
            <person name="Geng J."/>
            <person name="Li G."/>
            <person name="Shi J."/>
            <person name="Liu J."/>
            <person name="Lv H."/>
            <person name="Li J."/>
            <person name="Wang J."/>
            <person name="Deng Y."/>
            <person name="Ran L."/>
            <person name="Shi X."/>
            <person name="Wang X."/>
            <person name="Wu Q."/>
            <person name="Li C."/>
            <person name="Ren X."/>
            <person name="Wang J."/>
            <person name="Wang X."/>
            <person name="Li D."/>
            <person name="Liu D."/>
            <person name="Zhang X."/>
            <person name="Ji Z."/>
            <person name="Zhao W."/>
            <person name="Sun Y."/>
            <person name="Zhang Z."/>
            <person name="Bao J."/>
            <person name="Han Y."/>
            <person name="Dong L."/>
            <person name="Ji J."/>
            <person name="Chen P."/>
            <person name="Wu S."/>
            <person name="Liu J."/>
            <person name="Xiao Y."/>
            <person name="Bu D."/>
            <person name="Tan J."/>
            <person name="Yang L."/>
            <person name="Ye C."/>
            <person name="Zhang J."/>
            <person name="Xu J."/>
            <person name="Zhou Y."/>
            <person name="Yu Y."/>
            <person name="Zhang B."/>
            <person name="Zhuang S."/>
            <person name="Wei H."/>
            <person name="Liu B."/>
            <person name="Lei M."/>
            <person name="Yu H."/>
            <person name="Li Y."/>
            <person name="Xu H."/>
            <person name="Wei S."/>
            <person name="He X."/>
            <person name="Fang L."/>
            <person name="Zhang Z."/>
            <person name="Zhang Y."/>
            <person name="Huang X."/>
            <person name="Su Z."/>
            <person name="Tong W."/>
            <person name="Li J."/>
            <person name="Tong Z."/>
            <person name="Li S."/>
            <person name="Ye J."/>
            <person name="Wang L."/>
            <person name="Fang L."/>
            <person name="Lei T."/>
            <person name="Chen C."/>
            <person name="Chen H."/>
            <person name="Xu Z."/>
            <person name="Li H."/>
            <person name="Huang H."/>
            <person name="Zhang F."/>
            <person name="Xu H."/>
            <person name="Li N."/>
            <person name="Zhao C."/>
            <person name="Li S."/>
            <person name="Dong L."/>
            <person name="Huang Y."/>
            <person name="Li L."/>
            <person name="Xi Y."/>
            <person name="Qi Q."/>
            <person name="Li W."/>
            <person name="Zhang B."/>
            <person name="Hu W."/>
            <person name="Zhang Y."/>
            <person name="Tian X."/>
            <person name="Jiao Y."/>
            <person name="Liang X."/>
            <person name="Jin J."/>
            <person name="Gao L."/>
            <person name="Zheng W."/>
            <person name="Hao B."/>
            <person name="Liu S."/>
            <person name="Wang W."/>
            <person name="Yuan L."/>
            <person name="Cao M."/>
            <person name="McDermott J."/>
            <person name="Samudrala R."/>
            <person name="Wang J."/>
            <person name="Wong G.K."/>
            <person name="Yang H."/>
        </authorList>
    </citation>
    <scope>NUCLEOTIDE SEQUENCE [LARGE SCALE GENOMIC DNA]</scope>
    <source>
        <strain evidence="3">cv. 93-11</strain>
    </source>
</reference>
<dbReference type="STRING" id="39946.B8B1R5"/>
<organism evidence="2 3">
    <name type="scientific">Oryza sativa subsp. indica</name>
    <name type="common">Rice</name>
    <dbReference type="NCBI Taxonomy" id="39946"/>
    <lineage>
        <taxon>Eukaryota</taxon>
        <taxon>Viridiplantae</taxon>
        <taxon>Streptophyta</taxon>
        <taxon>Embryophyta</taxon>
        <taxon>Tracheophyta</taxon>
        <taxon>Spermatophyta</taxon>
        <taxon>Magnoliopsida</taxon>
        <taxon>Liliopsida</taxon>
        <taxon>Poales</taxon>
        <taxon>Poaceae</taxon>
        <taxon>BOP clade</taxon>
        <taxon>Oryzoideae</taxon>
        <taxon>Oryzeae</taxon>
        <taxon>Oryzinae</taxon>
        <taxon>Oryza</taxon>
        <taxon>Oryza sativa</taxon>
    </lineage>
</organism>
<sequence>MLHTTTCSGGGRPPCHAFSSPYPSLPLPPPPQLPIPSSSPATARRLRLGSRRQAAGVCYSVLRPPSPRRLFRHLRRRDGHRRRCCGRVEEEGAAHLRRLAVSLAKYTTELLAKFVAKRGAFTVVLSGGSLIKNIRGFDCLDECVRPMVG</sequence>
<proteinExistence type="predicted"/>
<dbReference type="Proteomes" id="UP000007015">
    <property type="component" value="Chromosome 6"/>
</dbReference>
<evidence type="ECO:0000313" key="3">
    <source>
        <dbReference type="Proteomes" id="UP000007015"/>
    </source>
</evidence>
<keyword evidence="3" id="KW-1185">Reference proteome</keyword>
<accession>B8B1R5</accession>
<dbReference type="Gramene" id="BGIOSGA021278-TA">
    <property type="protein sequence ID" value="BGIOSGA021278-PA"/>
    <property type="gene ID" value="BGIOSGA021278"/>
</dbReference>
<evidence type="ECO:0000256" key="1">
    <source>
        <dbReference type="SAM" id="MobiDB-lite"/>
    </source>
</evidence>
<dbReference type="AlphaFoldDB" id="B8B1R5"/>
<feature type="region of interest" description="Disordered" evidence="1">
    <location>
        <begin position="19"/>
        <end position="41"/>
    </location>
</feature>